<dbReference type="EMBL" id="JAODUP010000506">
    <property type="protein sequence ID" value="KAK2148270.1"/>
    <property type="molecule type" value="Genomic_DNA"/>
</dbReference>
<evidence type="ECO:0000256" key="9">
    <source>
        <dbReference type="ARBA" id="ARBA00023170"/>
    </source>
</evidence>
<dbReference type="PIRSF" id="PIRSF037595">
    <property type="entry name" value="Toll-like_receptor"/>
    <property type="match status" value="1"/>
</dbReference>
<dbReference type="InterPro" id="IPR032675">
    <property type="entry name" value="LRR_dom_sf"/>
</dbReference>
<dbReference type="InterPro" id="IPR055414">
    <property type="entry name" value="LRR_R13L4/SHOC2-like"/>
</dbReference>
<dbReference type="GO" id="GO:0004888">
    <property type="term" value="F:transmembrane signaling receptor activity"/>
    <property type="evidence" value="ECO:0007669"/>
    <property type="project" value="InterPro"/>
</dbReference>
<accession>A0AAD9MWR0</accession>
<keyword evidence="5 12" id="KW-0732">Signal</keyword>
<evidence type="ECO:0000259" key="13">
    <source>
        <dbReference type="PROSITE" id="PS50104"/>
    </source>
</evidence>
<dbReference type="Pfam" id="PF13676">
    <property type="entry name" value="TIR_2"/>
    <property type="match status" value="1"/>
</dbReference>
<comment type="subcellular location">
    <subcellularLocation>
        <location evidence="1">Membrane</location>
        <topology evidence="1">Single-pass type I membrane protein</topology>
    </subcellularLocation>
</comment>
<dbReference type="SMART" id="SM00365">
    <property type="entry name" value="LRR_SD22"/>
    <property type="match status" value="7"/>
</dbReference>
<keyword evidence="8 11" id="KW-0472">Membrane</keyword>
<evidence type="ECO:0000256" key="10">
    <source>
        <dbReference type="ARBA" id="ARBA00023180"/>
    </source>
</evidence>
<dbReference type="GO" id="GO:0006955">
    <property type="term" value="P:immune response"/>
    <property type="evidence" value="ECO:0007669"/>
    <property type="project" value="InterPro"/>
</dbReference>
<evidence type="ECO:0000256" key="8">
    <source>
        <dbReference type="ARBA" id="ARBA00023136"/>
    </source>
</evidence>
<dbReference type="FunFam" id="3.80.10.10:FF:001164">
    <property type="entry name" value="GH01279p"/>
    <property type="match status" value="1"/>
</dbReference>
<evidence type="ECO:0000313" key="15">
    <source>
        <dbReference type="Proteomes" id="UP001208570"/>
    </source>
</evidence>
<dbReference type="PANTHER" id="PTHR24365:SF530">
    <property type="entry name" value="MSTPROX-RELATED"/>
    <property type="match status" value="1"/>
</dbReference>
<dbReference type="PANTHER" id="PTHR24365">
    <property type="entry name" value="TOLL-LIKE RECEPTOR"/>
    <property type="match status" value="1"/>
</dbReference>
<evidence type="ECO:0000256" key="2">
    <source>
        <dbReference type="ARBA" id="ARBA00009634"/>
    </source>
</evidence>
<dbReference type="InterPro" id="IPR000483">
    <property type="entry name" value="Cys-rich_flank_reg_C"/>
</dbReference>
<feature type="domain" description="TIR" evidence="13">
    <location>
        <begin position="706"/>
        <end position="853"/>
    </location>
</feature>
<evidence type="ECO:0000256" key="5">
    <source>
        <dbReference type="ARBA" id="ARBA00022729"/>
    </source>
</evidence>
<dbReference type="InterPro" id="IPR017241">
    <property type="entry name" value="Toll-like_receptor"/>
</dbReference>
<dbReference type="SUPFAM" id="SSF52058">
    <property type="entry name" value="L domain-like"/>
    <property type="match status" value="2"/>
</dbReference>
<dbReference type="SMART" id="SM00013">
    <property type="entry name" value="LRRNT"/>
    <property type="match status" value="1"/>
</dbReference>
<sequence>MIDMPCRRSLTVIVLTIAVTVLTGVSAVPCPSKCACTKEIVDCSGRKLPGIPTDIPTTVTRLQLGQNLITRIPAGSFSNLTDLRWLSLKNNELFSEYVDVDAFRGLKKLKYLFLTSNKLKALEREMFTDLTSLQKLYLSQNEMTEIPDLSYCVGLTRFGIDNNRLKSAHFPDGFGKLRNLSTIVLSNNQIASIKFDDLKSLNNSNIRAIDLARCGLSLLDGSIFAMFPHLQSVNLGYNSFNLTSLRNIMRHLQTSQISSLGLGGIKTDRLPGDFFANFSAVPLITLDMSLSQIDLLDNGTFTSLKRLQHLYLSRSKIVVIADGAFGDIGVNLTLKLDNNNLETVPPGLPPSLQQLDLSHNVIDKLSAHQFINLRNLLKLNLANCKIHQIVNDAFDGVNNLNVLNLDYNTFGGSNIGNKVLQPLIHLKTLSLKGNRMKTIPTQSKLFESLTELEALDMSDNDCTDIAPGIFGSLKSLKTLDLSGNDLGLYVDQHASEIFAHLTKLENLNVKNSHLYRLPMELFSDLTSLNKLILTNNQIAEWERGLFRGMGLLKIVNLSSNGIAVINKTSVEDLPDGVVLDLTENPFSCWCDLTWFRNWIDSQANSSRVSLPGNASYQCHSPTSMVGKSVLDFRPESIHRNCFPLPWMEIIISAVTGTVALFTAFIMVIYKYRWSLKLRWYKMRRPFPSGRRRESNYARLDSDDEEPHYDVCVLYGPNKDDCKWVKSMLIPEIDKTKSGKWKVFFEERDALPNKSDIGQIASAIYSSDTIILVLSSAYVSDSRRLYEIELVFSSVQTRRAKCEDVIIPVLLDEYAGVTMPRLLHPLIRNDYHLTWTESSTDGQSLFRNKLMDRLTKLVNRVDVAEA</sequence>
<evidence type="ECO:0000256" key="6">
    <source>
        <dbReference type="ARBA" id="ARBA00022737"/>
    </source>
</evidence>
<keyword evidence="4 11" id="KW-0812">Transmembrane</keyword>
<dbReference type="PROSITE" id="PS51450">
    <property type="entry name" value="LRR"/>
    <property type="match status" value="3"/>
</dbReference>
<dbReference type="InterPro" id="IPR035897">
    <property type="entry name" value="Toll_tir_struct_dom_sf"/>
</dbReference>
<protein>
    <recommendedName>
        <fullName evidence="13">TIR domain-containing protein</fullName>
    </recommendedName>
</protein>
<feature type="signal peptide" evidence="12">
    <location>
        <begin position="1"/>
        <end position="27"/>
    </location>
</feature>
<keyword evidence="15" id="KW-1185">Reference proteome</keyword>
<reference evidence="14" key="1">
    <citation type="journal article" date="2023" name="Mol. Biol. Evol.">
        <title>Third-Generation Sequencing Reveals the Adaptive Role of the Epigenome in Three Deep-Sea Polychaetes.</title>
        <authorList>
            <person name="Perez M."/>
            <person name="Aroh O."/>
            <person name="Sun Y."/>
            <person name="Lan Y."/>
            <person name="Juniper S.K."/>
            <person name="Young C.R."/>
            <person name="Angers B."/>
            <person name="Qian P.Y."/>
        </authorList>
    </citation>
    <scope>NUCLEOTIDE SEQUENCE</scope>
    <source>
        <strain evidence="14">P08H-3</strain>
    </source>
</reference>
<dbReference type="Proteomes" id="UP001208570">
    <property type="component" value="Unassembled WGS sequence"/>
</dbReference>
<evidence type="ECO:0000256" key="4">
    <source>
        <dbReference type="ARBA" id="ARBA00022692"/>
    </source>
</evidence>
<comment type="similarity">
    <text evidence="2">Belongs to the Toll-like receptor family.</text>
</comment>
<dbReference type="SMART" id="SM00369">
    <property type="entry name" value="LRR_TYP"/>
    <property type="match status" value="14"/>
</dbReference>
<dbReference type="Pfam" id="PF13855">
    <property type="entry name" value="LRR_8"/>
    <property type="match status" value="2"/>
</dbReference>
<dbReference type="InterPro" id="IPR000372">
    <property type="entry name" value="LRRNT"/>
</dbReference>
<dbReference type="Gene3D" id="3.40.50.10140">
    <property type="entry name" value="Toll/interleukin-1 receptor homology (TIR) domain"/>
    <property type="match status" value="1"/>
</dbReference>
<name>A0AAD9MWR0_9ANNE</name>
<dbReference type="PROSITE" id="PS50104">
    <property type="entry name" value="TIR"/>
    <property type="match status" value="1"/>
</dbReference>
<evidence type="ECO:0000256" key="12">
    <source>
        <dbReference type="SAM" id="SignalP"/>
    </source>
</evidence>
<evidence type="ECO:0000256" key="1">
    <source>
        <dbReference type="ARBA" id="ARBA00004479"/>
    </source>
</evidence>
<dbReference type="FunFam" id="3.80.10.10:FF:000770">
    <property type="entry name" value="Uncharacterized protein"/>
    <property type="match status" value="1"/>
</dbReference>
<dbReference type="InterPro" id="IPR003591">
    <property type="entry name" value="Leu-rich_rpt_typical-subtyp"/>
</dbReference>
<dbReference type="Pfam" id="PF23598">
    <property type="entry name" value="LRR_14"/>
    <property type="match status" value="1"/>
</dbReference>
<keyword evidence="7 11" id="KW-1133">Transmembrane helix</keyword>
<dbReference type="GO" id="GO:0005886">
    <property type="term" value="C:plasma membrane"/>
    <property type="evidence" value="ECO:0007669"/>
    <property type="project" value="TreeGrafter"/>
</dbReference>
<proteinExistence type="inferred from homology"/>
<evidence type="ECO:0000256" key="3">
    <source>
        <dbReference type="ARBA" id="ARBA00022614"/>
    </source>
</evidence>
<dbReference type="SUPFAM" id="SSF52200">
    <property type="entry name" value="Toll/Interleukin receptor TIR domain"/>
    <property type="match status" value="1"/>
</dbReference>
<evidence type="ECO:0000313" key="14">
    <source>
        <dbReference type="EMBL" id="KAK2148270.1"/>
    </source>
</evidence>
<evidence type="ECO:0000256" key="11">
    <source>
        <dbReference type="SAM" id="Phobius"/>
    </source>
</evidence>
<comment type="caution">
    <text evidence="14">The sequence shown here is derived from an EMBL/GenBank/DDBJ whole genome shotgun (WGS) entry which is preliminary data.</text>
</comment>
<feature type="chain" id="PRO_5042109194" description="TIR domain-containing protein" evidence="12">
    <location>
        <begin position="28"/>
        <end position="865"/>
    </location>
</feature>
<feature type="transmembrane region" description="Helical" evidence="11">
    <location>
        <begin position="646"/>
        <end position="669"/>
    </location>
</feature>
<dbReference type="InterPro" id="IPR001611">
    <property type="entry name" value="Leu-rich_rpt"/>
</dbReference>
<keyword evidence="3" id="KW-0433">Leucine-rich repeat</keyword>
<evidence type="ECO:0000256" key="7">
    <source>
        <dbReference type="ARBA" id="ARBA00022989"/>
    </source>
</evidence>
<keyword evidence="6" id="KW-0677">Repeat</keyword>
<keyword evidence="10" id="KW-0325">Glycoprotein</keyword>
<keyword evidence="9" id="KW-0675">Receptor</keyword>
<organism evidence="14 15">
    <name type="scientific">Paralvinella palmiformis</name>
    <dbReference type="NCBI Taxonomy" id="53620"/>
    <lineage>
        <taxon>Eukaryota</taxon>
        <taxon>Metazoa</taxon>
        <taxon>Spiralia</taxon>
        <taxon>Lophotrochozoa</taxon>
        <taxon>Annelida</taxon>
        <taxon>Polychaeta</taxon>
        <taxon>Sedentaria</taxon>
        <taxon>Canalipalpata</taxon>
        <taxon>Terebellida</taxon>
        <taxon>Terebelliformia</taxon>
        <taxon>Alvinellidae</taxon>
        <taxon>Paralvinella</taxon>
    </lineage>
</organism>
<dbReference type="GO" id="GO:0002224">
    <property type="term" value="P:toll-like receptor signaling pathway"/>
    <property type="evidence" value="ECO:0007669"/>
    <property type="project" value="InterPro"/>
</dbReference>
<dbReference type="SMART" id="SM00255">
    <property type="entry name" value="TIR"/>
    <property type="match status" value="1"/>
</dbReference>
<dbReference type="AlphaFoldDB" id="A0AAD9MWR0"/>
<dbReference type="Gene3D" id="3.80.10.10">
    <property type="entry name" value="Ribonuclease Inhibitor"/>
    <property type="match status" value="3"/>
</dbReference>
<dbReference type="InterPro" id="IPR000157">
    <property type="entry name" value="TIR_dom"/>
</dbReference>
<gene>
    <name evidence="14" type="ORF">LSH36_506g01061</name>
</gene>
<dbReference type="SMART" id="SM00082">
    <property type="entry name" value="LRRCT"/>
    <property type="match status" value="1"/>
</dbReference>